<comment type="caution">
    <text evidence="1">The sequence shown here is derived from an EMBL/GenBank/DDBJ whole genome shotgun (WGS) entry which is preliminary data.</text>
</comment>
<name>A0ABQ7R889_PLUXY</name>
<organism evidence="1 2">
    <name type="scientific">Plutella xylostella</name>
    <name type="common">Diamondback moth</name>
    <name type="synonym">Plutella maculipennis</name>
    <dbReference type="NCBI Taxonomy" id="51655"/>
    <lineage>
        <taxon>Eukaryota</taxon>
        <taxon>Metazoa</taxon>
        <taxon>Ecdysozoa</taxon>
        <taxon>Arthropoda</taxon>
        <taxon>Hexapoda</taxon>
        <taxon>Insecta</taxon>
        <taxon>Pterygota</taxon>
        <taxon>Neoptera</taxon>
        <taxon>Endopterygota</taxon>
        <taxon>Lepidoptera</taxon>
        <taxon>Glossata</taxon>
        <taxon>Ditrysia</taxon>
        <taxon>Yponomeutoidea</taxon>
        <taxon>Plutellidae</taxon>
        <taxon>Plutella</taxon>
    </lineage>
</organism>
<reference evidence="1 2" key="1">
    <citation type="submission" date="2021-06" db="EMBL/GenBank/DDBJ databases">
        <title>A haploid diamondback moth (Plutella xylostella L.) genome assembly resolves 31 chromosomes and identifies a diamide resistance mutation.</title>
        <authorList>
            <person name="Ward C.M."/>
            <person name="Perry K.D."/>
            <person name="Baker G."/>
            <person name="Powis K."/>
            <person name="Heckel D.G."/>
            <person name="Baxter S.W."/>
        </authorList>
    </citation>
    <scope>NUCLEOTIDE SEQUENCE [LARGE SCALE GENOMIC DNA]</scope>
    <source>
        <strain evidence="1 2">LV</strain>
        <tissue evidence="1">Single pupa</tissue>
    </source>
</reference>
<sequence>MKTLGRAQEKQGVISTLAMSPSGIFLKDLDTIHITFKKCKPFMSPMRLTGWRSVNGFYKTAIETFYLQMKQCSAESAYTMFIMNIGGLSGTPMQSNNMRIKCALA</sequence>
<accession>A0ABQ7R889</accession>
<keyword evidence="2" id="KW-1185">Reference proteome</keyword>
<dbReference type="Proteomes" id="UP000823941">
    <property type="component" value="Chromosome 1"/>
</dbReference>
<dbReference type="EMBL" id="JAHIBW010000001">
    <property type="protein sequence ID" value="KAG7313525.1"/>
    <property type="molecule type" value="Genomic_DNA"/>
</dbReference>
<evidence type="ECO:0000313" key="1">
    <source>
        <dbReference type="EMBL" id="KAG7313525.1"/>
    </source>
</evidence>
<proteinExistence type="predicted"/>
<protein>
    <submittedName>
        <fullName evidence="1">Uncharacterized protein</fullName>
    </submittedName>
</protein>
<gene>
    <name evidence="1" type="ORF">JYU34_000667</name>
</gene>
<evidence type="ECO:0000313" key="2">
    <source>
        <dbReference type="Proteomes" id="UP000823941"/>
    </source>
</evidence>